<organism evidence="1 2">
    <name type="scientific">Halobacterium bonnevillei</name>
    <dbReference type="NCBI Taxonomy" id="2692200"/>
    <lineage>
        <taxon>Archaea</taxon>
        <taxon>Methanobacteriati</taxon>
        <taxon>Methanobacteriota</taxon>
        <taxon>Stenosarchaea group</taxon>
        <taxon>Halobacteria</taxon>
        <taxon>Halobacteriales</taxon>
        <taxon>Halobacteriaceae</taxon>
        <taxon>Halobacterium</taxon>
    </lineage>
</organism>
<name>A0A6B0SLJ8_9EURY</name>
<dbReference type="InterPro" id="IPR036412">
    <property type="entry name" value="HAD-like_sf"/>
</dbReference>
<gene>
    <name evidence="1" type="ORF">GRX66_04045</name>
</gene>
<reference evidence="1 2" key="1">
    <citation type="submission" date="2019-12" db="EMBL/GenBank/DDBJ databases">
        <title>Isolation and characterization of three novel carbon monoxide-oxidizing members of Halobacteria from salione crusts and soils.</title>
        <authorList>
            <person name="Myers M.R."/>
            <person name="King G.M."/>
        </authorList>
    </citation>
    <scope>NUCLEOTIDE SEQUENCE [LARGE SCALE GENOMIC DNA]</scope>
    <source>
        <strain evidence="1 2">PCN9</strain>
    </source>
</reference>
<dbReference type="InterPro" id="IPR006357">
    <property type="entry name" value="HAD-SF_hydro_IIA"/>
</dbReference>
<protein>
    <submittedName>
        <fullName evidence="1">HAD-IIA family hydrolase</fullName>
    </submittedName>
</protein>
<dbReference type="Pfam" id="PF13344">
    <property type="entry name" value="Hydrolase_6"/>
    <property type="match status" value="1"/>
</dbReference>
<accession>A0A6B0SLJ8</accession>
<dbReference type="Gene3D" id="3.40.50.1000">
    <property type="entry name" value="HAD superfamily/HAD-like"/>
    <property type="match status" value="2"/>
</dbReference>
<dbReference type="SUPFAM" id="SSF56784">
    <property type="entry name" value="HAD-like"/>
    <property type="match status" value="1"/>
</dbReference>
<dbReference type="PANTHER" id="PTHR19288:SF46">
    <property type="entry name" value="HALOACID DEHALOGENASE-LIKE HYDROLASE DOMAIN-CONTAINING PROTEIN 2"/>
    <property type="match status" value="1"/>
</dbReference>
<dbReference type="NCBIfam" id="TIGR01460">
    <property type="entry name" value="HAD-SF-IIA"/>
    <property type="match status" value="1"/>
</dbReference>
<dbReference type="GO" id="GO:0016791">
    <property type="term" value="F:phosphatase activity"/>
    <property type="evidence" value="ECO:0007669"/>
    <property type="project" value="TreeGrafter"/>
</dbReference>
<evidence type="ECO:0000313" key="2">
    <source>
        <dbReference type="Proteomes" id="UP000471521"/>
    </source>
</evidence>
<dbReference type="Proteomes" id="UP000471521">
    <property type="component" value="Unassembled WGS sequence"/>
</dbReference>
<sequence>MPEPAIEGALFDLDGTVYLGDDLIPGADHVVERLRSDGVDVAFLSNKAIDRRSVFSTKLTDLGVPADEASVVNSASITANYLANVHPDDAIFVVGEPPLSEELAERGLQLTDDPDETDVLLASMDRGFDYATLTDALHAMDDDTAFLATNPDRTCPVADGEIPDCAAMVGAIEGATGQDLDRVLGKPSQTTVDAAAELLGVPLERCLMVGDRIETDILMGNRAGMTTVLVMSGVTDRDQLATADTQPDYVVESIADLDEVLWP</sequence>
<dbReference type="EMBL" id="WUUU01000016">
    <property type="protein sequence ID" value="MXR19812.1"/>
    <property type="molecule type" value="Genomic_DNA"/>
</dbReference>
<dbReference type="Pfam" id="PF13242">
    <property type="entry name" value="Hydrolase_like"/>
    <property type="match status" value="1"/>
</dbReference>
<comment type="caution">
    <text evidence="1">The sequence shown here is derived from an EMBL/GenBank/DDBJ whole genome shotgun (WGS) entry which is preliminary data.</text>
</comment>
<evidence type="ECO:0000313" key="1">
    <source>
        <dbReference type="EMBL" id="MXR19812.1"/>
    </source>
</evidence>
<keyword evidence="1" id="KW-0378">Hydrolase</keyword>
<dbReference type="PANTHER" id="PTHR19288">
    <property type="entry name" value="4-NITROPHENYLPHOSPHATASE-RELATED"/>
    <property type="match status" value="1"/>
</dbReference>
<dbReference type="InterPro" id="IPR023214">
    <property type="entry name" value="HAD_sf"/>
</dbReference>
<dbReference type="RefSeq" id="WP_325063948.1">
    <property type="nucleotide sequence ID" value="NZ_WUUU01000016.1"/>
</dbReference>
<dbReference type="GO" id="GO:0005737">
    <property type="term" value="C:cytoplasm"/>
    <property type="evidence" value="ECO:0007669"/>
    <property type="project" value="TreeGrafter"/>
</dbReference>
<dbReference type="PIRSF" id="PIRSF000915">
    <property type="entry name" value="PGP-type_phosphatase"/>
    <property type="match status" value="1"/>
</dbReference>
<dbReference type="AlphaFoldDB" id="A0A6B0SLJ8"/>
<keyword evidence="2" id="KW-1185">Reference proteome</keyword>
<proteinExistence type="predicted"/>